<proteinExistence type="predicted"/>
<evidence type="ECO:0000313" key="1">
    <source>
        <dbReference type="EMBL" id="PLM91785.1"/>
    </source>
</evidence>
<dbReference type="EMBL" id="PIDP01001144">
    <property type="protein sequence ID" value="PLM91785.1"/>
    <property type="molecule type" value="Genomic_DNA"/>
</dbReference>
<reference evidence="1 2" key="2">
    <citation type="submission" date="2018-01" db="EMBL/GenBank/DDBJ databases">
        <title>Genomic study of Klebsiella pneumoniae.</title>
        <authorList>
            <person name="Yang Y."/>
            <person name="Bicalho R."/>
        </authorList>
    </citation>
    <scope>NUCLEOTIDE SEQUENCE [LARGE SCALE GENOMIC DNA]</scope>
    <source>
        <strain evidence="1 2">A8</strain>
    </source>
</reference>
<name>A0A2N4YVI8_KLEVA</name>
<feature type="non-terminal residue" evidence="1">
    <location>
        <position position="21"/>
    </location>
</feature>
<protein>
    <submittedName>
        <fullName evidence="1">TetR family transcriptional regulator</fullName>
    </submittedName>
</protein>
<sequence length="21" mass="2472">MNRHSECDTREHILVTGEQLC</sequence>
<organism evidence="1 2">
    <name type="scientific">Klebsiella variicola</name>
    <dbReference type="NCBI Taxonomy" id="244366"/>
    <lineage>
        <taxon>Bacteria</taxon>
        <taxon>Pseudomonadati</taxon>
        <taxon>Pseudomonadota</taxon>
        <taxon>Gammaproteobacteria</taxon>
        <taxon>Enterobacterales</taxon>
        <taxon>Enterobacteriaceae</taxon>
        <taxon>Klebsiella/Raoultella group</taxon>
        <taxon>Klebsiella</taxon>
        <taxon>Klebsiella pneumoniae complex</taxon>
    </lineage>
</organism>
<accession>A0A2N4YVI8</accession>
<evidence type="ECO:0000313" key="2">
    <source>
        <dbReference type="Proteomes" id="UP000234412"/>
    </source>
</evidence>
<reference evidence="1 2" key="1">
    <citation type="submission" date="2017-11" db="EMBL/GenBank/DDBJ databases">
        <authorList>
            <person name="Han C.G."/>
        </authorList>
    </citation>
    <scope>NUCLEOTIDE SEQUENCE [LARGE SCALE GENOMIC DNA]</scope>
    <source>
        <strain evidence="1 2">A8</strain>
    </source>
</reference>
<comment type="caution">
    <text evidence="1">The sequence shown here is derived from an EMBL/GenBank/DDBJ whole genome shotgun (WGS) entry which is preliminary data.</text>
</comment>
<dbReference type="AlphaFoldDB" id="A0A2N4YVI8"/>
<gene>
    <name evidence="1" type="ORF">CWN47_24945</name>
</gene>
<dbReference type="Proteomes" id="UP000234412">
    <property type="component" value="Unassembled WGS sequence"/>
</dbReference>